<comment type="caution">
    <text evidence="2">The sequence shown here is derived from an EMBL/GenBank/DDBJ whole genome shotgun (WGS) entry which is preliminary data.</text>
</comment>
<gene>
    <name evidence="2" type="ORF">ACFODX_13245</name>
</gene>
<dbReference type="SUPFAM" id="SSF55729">
    <property type="entry name" value="Acyl-CoA N-acyltransferases (Nat)"/>
    <property type="match status" value="1"/>
</dbReference>
<reference evidence="3" key="1">
    <citation type="journal article" date="2019" name="Int. J. Syst. Evol. Microbiol.">
        <title>The Global Catalogue of Microorganisms (GCM) 10K type strain sequencing project: providing services to taxonomists for standard genome sequencing and annotation.</title>
        <authorList>
            <consortium name="The Broad Institute Genomics Platform"/>
            <consortium name="The Broad Institute Genome Sequencing Center for Infectious Disease"/>
            <person name="Wu L."/>
            <person name="Ma J."/>
        </authorList>
    </citation>
    <scope>NUCLEOTIDE SEQUENCE [LARGE SCALE GENOMIC DNA]</scope>
    <source>
        <strain evidence="3">KCTC 52237</strain>
    </source>
</reference>
<dbReference type="Gene3D" id="3.40.630.30">
    <property type="match status" value="1"/>
</dbReference>
<protein>
    <submittedName>
        <fullName evidence="2">PEP-CTERM/exosortase system-associated acyltransferase</fullName>
    </submittedName>
</protein>
<feature type="compositionally biased region" description="Low complexity" evidence="1">
    <location>
        <begin position="22"/>
        <end position="37"/>
    </location>
</feature>
<keyword evidence="2" id="KW-0808">Transferase</keyword>
<evidence type="ECO:0000313" key="2">
    <source>
        <dbReference type="EMBL" id="MFC3116531.1"/>
    </source>
</evidence>
<keyword evidence="2" id="KW-0012">Acyltransferase</keyword>
<dbReference type="Proteomes" id="UP001595555">
    <property type="component" value="Unassembled WGS sequence"/>
</dbReference>
<name>A0ABV7FFX4_9GAMM</name>
<accession>A0ABV7FFX4</accession>
<feature type="compositionally biased region" description="Polar residues" evidence="1">
    <location>
        <begin position="1"/>
        <end position="21"/>
    </location>
</feature>
<dbReference type="RefSeq" id="WP_378119862.1">
    <property type="nucleotide sequence ID" value="NZ_JBHRTF010000004.1"/>
</dbReference>
<evidence type="ECO:0000313" key="3">
    <source>
        <dbReference type="Proteomes" id="UP001595555"/>
    </source>
</evidence>
<dbReference type="Pfam" id="PF13444">
    <property type="entry name" value="Acetyltransf_5"/>
    <property type="match status" value="1"/>
</dbReference>
<dbReference type="EMBL" id="JBHRTF010000004">
    <property type="protein sequence ID" value="MFC3116531.1"/>
    <property type="molecule type" value="Genomic_DNA"/>
</dbReference>
<proteinExistence type="predicted"/>
<dbReference type="InterPro" id="IPR022484">
    <property type="entry name" value="PEP-CTERM/exosrtase_acylTfrase"/>
</dbReference>
<evidence type="ECO:0000256" key="1">
    <source>
        <dbReference type="SAM" id="MobiDB-lite"/>
    </source>
</evidence>
<dbReference type="GO" id="GO:0016746">
    <property type="term" value="F:acyltransferase activity"/>
    <property type="evidence" value="ECO:0007669"/>
    <property type="project" value="UniProtKB-KW"/>
</dbReference>
<sequence length="288" mass="32876">MKTQALPSQPLEQQATQSPPDNSITNSTNNSATKAATGAIGREDATAIAKHFSQYLRPQLALSEELKHEVYQLRHKVYCEELHFEDTKPEQIEQDDFDQRSVHCAIRHLNSNQLAGTVRVITTKQQDELLPLQKYCAHAITHETLAPHHFLPHQICELSRLAVPAQFRKRQSDQQDGAALGVINEETFSAHEMRAFPYIAVSLYLSAMALCHKTRRFHIYLMMEPRLARSLKFVGIHCTQLGPVVDYHGQRAAYYVDVREARRTLNAGYRKLLTFIESELFNHSALKF</sequence>
<dbReference type="NCBIfam" id="TIGR03694">
    <property type="entry name" value="exosort_acyl"/>
    <property type="match status" value="1"/>
</dbReference>
<dbReference type="InterPro" id="IPR016181">
    <property type="entry name" value="Acyl_CoA_acyltransferase"/>
</dbReference>
<keyword evidence="3" id="KW-1185">Reference proteome</keyword>
<organism evidence="2 3">
    <name type="scientific">Cellvibrio fontiphilus</name>
    <dbReference type="NCBI Taxonomy" id="1815559"/>
    <lineage>
        <taxon>Bacteria</taxon>
        <taxon>Pseudomonadati</taxon>
        <taxon>Pseudomonadota</taxon>
        <taxon>Gammaproteobacteria</taxon>
        <taxon>Cellvibrionales</taxon>
        <taxon>Cellvibrionaceae</taxon>
        <taxon>Cellvibrio</taxon>
    </lineage>
</organism>
<feature type="region of interest" description="Disordered" evidence="1">
    <location>
        <begin position="1"/>
        <end position="37"/>
    </location>
</feature>